<dbReference type="InterPro" id="IPR019920">
    <property type="entry name" value="F420-binding_dom_put"/>
</dbReference>
<protein>
    <submittedName>
        <fullName evidence="3">PPOX class probable F420-dependent enzyme</fullName>
    </submittedName>
</protein>
<dbReference type="OrthoDB" id="158738at2"/>
<reference evidence="3 4" key="1">
    <citation type="submission" date="2019-03" db="EMBL/GenBank/DDBJ databases">
        <title>Genomic Encyclopedia of Type Strains, Phase III (KMG-III): the genomes of soil and plant-associated and newly described type strains.</title>
        <authorList>
            <person name="Whitman W."/>
        </authorList>
    </citation>
    <scope>NUCLEOTIDE SEQUENCE [LARGE SCALE GENOMIC DNA]</scope>
    <source>
        <strain evidence="3 4">VKM Ac-2575</strain>
    </source>
</reference>
<keyword evidence="4" id="KW-1185">Reference proteome</keyword>
<dbReference type="InterPro" id="IPR012349">
    <property type="entry name" value="Split_barrel_FMN-bd"/>
</dbReference>
<dbReference type="Gene3D" id="2.30.110.10">
    <property type="entry name" value="Electron Transport, Fmn-binding Protein, Chain A"/>
    <property type="match status" value="1"/>
</dbReference>
<dbReference type="PANTHER" id="PTHR35176:SF6">
    <property type="entry name" value="HEME OXYGENASE HI_0854-RELATED"/>
    <property type="match status" value="1"/>
</dbReference>
<organism evidence="3 4">
    <name type="scientific">Kribbella voronezhensis</name>
    <dbReference type="NCBI Taxonomy" id="2512212"/>
    <lineage>
        <taxon>Bacteria</taxon>
        <taxon>Bacillati</taxon>
        <taxon>Actinomycetota</taxon>
        <taxon>Actinomycetes</taxon>
        <taxon>Propionibacteriales</taxon>
        <taxon>Kribbellaceae</taxon>
        <taxon>Kribbella</taxon>
    </lineage>
</organism>
<proteinExistence type="predicted"/>
<dbReference type="EMBL" id="SOCE01000001">
    <property type="protein sequence ID" value="TDU89583.1"/>
    <property type="molecule type" value="Genomic_DNA"/>
</dbReference>
<dbReference type="SUPFAM" id="SSF50475">
    <property type="entry name" value="FMN-binding split barrel"/>
    <property type="match status" value="1"/>
</dbReference>
<dbReference type="RefSeq" id="WP_133979631.1">
    <property type="nucleotide sequence ID" value="NZ_SOCE01000001.1"/>
</dbReference>
<accession>A0A4V3FKB5</accession>
<dbReference type="GO" id="GO:0070967">
    <property type="term" value="F:coenzyme F420 binding"/>
    <property type="evidence" value="ECO:0007669"/>
    <property type="project" value="TreeGrafter"/>
</dbReference>
<comment type="caution">
    <text evidence="3">The sequence shown here is derived from an EMBL/GenBank/DDBJ whole genome shotgun (WGS) entry which is preliminary data.</text>
</comment>
<dbReference type="Proteomes" id="UP000295151">
    <property type="component" value="Unassembled WGS sequence"/>
</dbReference>
<feature type="domain" description="Pyridoxamine 5'-phosphate oxidase N-terminal" evidence="2">
    <location>
        <begin position="4"/>
        <end position="130"/>
    </location>
</feature>
<dbReference type="InterPro" id="IPR011576">
    <property type="entry name" value="Pyridox_Oxase_N"/>
</dbReference>
<evidence type="ECO:0000256" key="1">
    <source>
        <dbReference type="ARBA" id="ARBA00023002"/>
    </source>
</evidence>
<dbReference type="AlphaFoldDB" id="A0A4V3FKB5"/>
<gene>
    <name evidence="3" type="ORF">EV138_3156</name>
</gene>
<dbReference type="PANTHER" id="PTHR35176">
    <property type="entry name" value="HEME OXYGENASE HI_0854-RELATED"/>
    <property type="match status" value="1"/>
</dbReference>
<dbReference type="InterPro" id="IPR052019">
    <property type="entry name" value="F420H2_bilvrd_red/Heme_oxyg"/>
</dbReference>
<evidence type="ECO:0000313" key="4">
    <source>
        <dbReference type="Proteomes" id="UP000295151"/>
    </source>
</evidence>
<keyword evidence="1" id="KW-0560">Oxidoreductase</keyword>
<evidence type="ECO:0000259" key="2">
    <source>
        <dbReference type="Pfam" id="PF01243"/>
    </source>
</evidence>
<dbReference type="NCBIfam" id="TIGR03618">
    <property type="entry name" value="Rv1155_F420"/>
    <property type="match status" value="1"/>
</dbReference>
<name>A0A4V3FKB5_9ACTN</name>
<dbReference type="GO" id="GO:0005829">
    <property type="term" value="C:cytosol"/>
    <property type="evidence" value="ECO:0007669"/>
    <property type="project" value="TreeGrafter"/>
</dbReference>
<evidence type="ECO:0000313" key="3">
    <source>
        <dbReference type="EMBL" id="TDU89583.1"/>
    </source>
</evidence>
<dbReference type="GO" id="GO:0016627">
    <property type="term" value="F:oxidoreductase activity, acting on the CH-CH group of donors"/>
    <property type="evidence" value="ECO:0007669"/>
    <property type="project" value="TreeGrafter"/>
</dbReference>
<dbReference type="Pfam" id="PF01243">
    <property type="entry name" value="PNPOx_N"/>
    <property type="match status" value="1"/>
</dbReference>
<sequence length="139" mass="15067">MVIPESAREVLESDALGHLVTINPDGSPQVSVIWVGLDGDEIIAAHVPEHRKVKNMRRDGRVVLSLETDRKNEMGLVEYLVITGTARITEGGAVEILRKFAKTYIGPDADFLPGDDLPAGFVTHITVDKISGVGPWVKA</sequence>